<accession>A0A8H3V5A5</accession>
<feature type="region of interest" description="Disordered" evidence="1">
    <location>
        <begin position="1"/>
        <end position="27"/>
    </location>
</feature>
<organism evidence="3 4">
    <name type="scientific">Venturia inaequalis</name>
    <name type="common">Apple scab fungus</name>
    <dbReference type="NCBI Taxonomy" id="5025"/>
    <lineage>
        <taxon>Eukaryota</taxon>
        <taxon>Fungi</taxon>
        <taxon>Dikarya</taxon>
        <taxon>Ascomycota</taxon>
        <taxon>Pezizomycotina</taxon>
        <taxon>Dothideomycetes</taxon>
        <taxon>Pleosporomycetidae</taxon>
        <taxon>Venturiales</taxon>
        <taxon>Venturiaceae</taxon>
        <taxon>Venturia</taxon>
    </lineage>
</organism>
<dbReference type="PANTHER" id="PTHR42085:SF8">
    <property type="entry name" value="F-BOX DOMAIN-CONTAINING PROTEIN"/>
    <property type="match status" value="1"/>
</dbReference>
<evidence type="ECO:0000259" key="2">
    <source>
        <dbReference type="Pfam" id="PF24864"/>
    </source>
</evidence>
<protein>
    <recommendedName>
        <fullName evidence="2">DUF7730 domain-containing protein</fullName>
    </recommendedName>
</protein>
<feature type="domain" description="DUF7730" evidence="2">
    <location>
        <begin position="80"/>
        <end position="192"/>
    </location>
</feature>
<dbReference type="AlphaFoldDB" id="A0A8H3V5A5"/>
<evidence type="ECO:0000256" key="1">
    <source>
        <dbReference type="SAM" id="MobiDB-lite"/>
    </source>
</evidence>
<reference evidence="3 4" key="1">
    <citation type="submission" date="2018-12" db="EMBL/GenBank/DDBJ databases">
        <title>Venturia inaequalis Genome Resource.</title>
        <authorList>
            <person name="Lichtner F.J."/>
        </authorList>
    </citation>
    <scope>NUCLEOTIDE SEQUENCE [LARGE SCALE GENOMIC DNA]</scope>
    <source>
        <strain evidence="3 4">120213</strain>
    </source>
</reference>
<gene>
    <name evidence="3" type="ORF">EG328_010687</name>
</gene>
<proteinExistence type="predicted"/>
<name>A0A8H3V5A5_VENIN</name>
<dbReference type="PANTHER" id="PTHR42085">
    <property type="entry name" value="F-BOX DOMAIN-CONTAINING PROTEIN"/>
    <property type="match status" value="1"/>
</dbReference>
<dbReference type="EMBL" id="WNWS01000072">
    <property type="protein sequence ID" value="KAE9982694.1"/>
    <property type="molecule type" value="Genomic_DNA"/>
</dbReference>
<comment type="caution">
    <text evidence="3">The sequence shown here is derived from an EMBL/GenBank/DDBJ whole genome shotgun (WGS) entry which is preliminary data.</text>
</comment>
<evidence type="ECO:0000313" key="4">
    <source>
        <dbReference type="Proteomes" id="UP000447873"/>
    </source>
</evidence>
<evidence type="ECO:0000313" key="3">
    <source>
        <dbReference type="EMBL" id="KAE9982694.1"/>
    </source>
</evidence>
<sequence>MSATSNSGVASAPPMTPAPRASRRSRKVVKYYDTDDEDFVDEDDNVYAIEPPSKIQKQKLENSEAAAAAQPPAKKNIFPFMSLPPEIRNNIYKMALFDPAGHHLVKHRAAWRRGAVRVSPKNFKELNVNWWARRRRHRRWWQTDSEIQVSDDEVPSYVRLSSRILRICRAMYDEAIGILYSQPITLTDTYALHDFMVQIGPKHRALLRDVEVCEWGSGGAHGAMNFPAMATMADAVNLERIKLNVNKWGSSELALRVWRECYPFLEAFGRANGRKDAVVDILELYDSQFKRVTHTWTSTGCEHHELPEDEERERFQKLLRRMLITGQA</sequence>
<dbReference type="Pfam" id="PF24864">
    <property type="entry name" value="DUF7730"/>
    <property type="match status" value="1"/>
</dbReference>
<dbReference type="Proteomes" id="UP000447873">
    <property type="component" value="Unassembled WGS sequence"/>
</dbReference>
<dbReference type="InterPro" id="IPR056632">
    <property type="entry name" value="DUF7730"/>
</dbReference>
<dbReference type="InterPro" id="IPR038883">
    <property type="entry name" value="AN11006-like"/>
</dbReference>